<feature type="DNA-binding region" description="H-T-H motif" evidence="4">
    <location>
        <begin position="34"/>
        <end position="53"/>
    </location>
</feature>
<dbReference type="PANTHER" id="PTHR30055:SF234">
    <property type="entry name" value="HTH-TYPE TRANSCRIPTIONAL REGULATOR BETI"/>
    <property type="match status" value="1"/>
</dbReference>
<dbReference type="RefSeq" id="WP_225958527.1">
    <property type="nucleotide sequence ID" value="NZ_BAAASY010000001.1"/>
</dbReference>
<name>A0ABR9KBT0_9ACTN</name>
<sequence length="189" mass="21066">MPLPRFYRLPADRRESILRVARAHFARDGLDRASYNKIIAELGISKTSAYQYFDGKEDLFAGVIEDVHARVLQALGDWRNASSAEQFWQRLREASDRLVAHGLAHPEDLALLNASTAQDPAPWLAPVLDNGRALGVIRADVDRELMLAATAAVLRAADVWLAVRLREGASVPDVTWSLIEGLWRKPDES</sequence>
<dbReference type="InterPro" id="IPR001647">
    <property type="entry name" value="HTH_TetR"/>
</dbReference>
<dbReference type="PRINTS" id="PR00455">
    <property type="entry name" value="HTHTETR"/>
</dbReference>
<dbReference type="EMBL" id="JADBEF010000001">
    <property type="protein sequence ID" value="MBE1559183.1"/>
    <property type="molecule type" value="Genomic_DNA"/>
</dbReference>
<dbReference type="Pfam" id="PF00440">
    <property type="entry name" value="TetR_N"/>
    <property type="match status" value="1"/>
</dbReference>
<evidence type="ECO:0000256" key="4">
    <source>
        <dbReference type="PROSITE-ProRule" id="PRU00335"/>
    </source>
</evidence>
<dbReference type="Gene3D" id="1.10.357.10">
    <property type="entry name" value="Tetracycline Repressor, domain 2"/>
    <property type="match status" value="1"/>
</dbReference>
<keyword evidence="7" id="KW-1185">Reference proteome</keyword>
<dbReference type="Proteomes" id="UP000661607">
    <property type="component" value="Unassembled WGS sequence"/>
</dbReference>
<dbReference type="PROSITE" id="PS50977">
    <property type="entry name" value="HTH_TETR_2"/>
    <property type="match status" value="1"/>
</dbReference>
<feature type="domain" description="HTH tetR-type" evidence="5">
    <location>
        <begin position="11"/>
        <end position="71"/>
    </location>
</feature>
<comment type="caution">
    <text evidence="6">The sequence shown here is derived from an EMBL/GenBank/DDBJ whole genome shotgun (WGS) entry which is preliminary data.</text>
</comment>
<keyword evidence="2 4" id="KW-0238">DNA-binding</keyword>
<evidence type="ECO:0000313" key="7">
    <source>
        <dbReference type="Proteomes" id="UP000661607"/>
    </source>
</evidence>
<evidence type="ECO:0000256" key="3">
    <source>
        <dbReference type="ARBA" id="ARBA00023163"/>
    </source>
</evidence>
<gene>
    <name evidence="6" type="ORF">H4W81_001962</name>
</gene>
<dbReference type="SUPFAM" id="SSF46689">
    <property type="entry name" value="Homeodomain-like"/>
    <property type="match status" value="1"/>
</dbReference>
<dbReference type="PANTHER" id="PTHR30055">
    <property type="entry name" value="HTH-TYPE TRANSCRIPTIONAL REGULATOR RUTR"/>
    <property type="match status" value="1"/>
</dbReference>
<protein>
    <submittedName>
        <fullName evidence="6">AcrR family transcriptional regulator</fullName>
    </submittedName>
</protein>
<evidence type="ECO:0000256" key="2">
    <source>
        <dbReference type="ARBA" id="ARBA00023125"/>
    </source>
</evidence>
<accession>A0ABR9KBT0</accession>
<dbReference type="InterPro" id="IPR050109">
    <property type="entry name" value="HTH-type_TetR-like_transc_reg"/>
</dbReference>
<keyword evidence="1" id="KW-0805">Transcription regulation</keyword>
<evidence type="ECO:0000313" key="6">
    <source>
        <dbReference type="EMBL" id="MBE1559183.1"/>
    </source>
</evidence>
<organism evidence="6 7">
    <name type="scientific">Nonomuraea africana</name>
    <dbReference type="NCBI Taxonomy" id="46171"/>
    <lineage>
        <taxon>Bacteria</taxon>
        <taxon>Bacillati</taxon>
        <taxon>Actinomycetota</taxon>
        <taxon>Actinomycetes</taxon>
        <taxon>Streptosporangiales</taxon>
        <taxon>Streptosporangiaceae</taxon>
        <taxon>Nonomuraea</taxon>
    </lineage>
</organism>
<dbReference type="InterPro" id="IPR009057">
    <property type="entry name" value="Homeodomain-like_sf"/>
</dbReference>
<keyword evidence="3" id="KW-0804">Transcription</keyword>
<reference evidence="6 7" key="1">
    <citation type="submission" date="2020-10" db="EMBL/GenBank/DDBJ databases">
        <title>Sequencing the genomes of 1000 actinobacteria strains.</title>
        <authorList>
            <person name="Klenk H.-P."/>
        </authorList>
    </citation>
    <scope>NUCLEOTIDE SEQUENCE [LARGE SCALE GENOMIC DNA]</scope>
    <source>
        <strain evidence="6 7">DSM 43748</strain>
    </source>
</reference>
<evidence type="ECO:0000256" key="1">
    <source>
        <dbReference type="ARBA" id="ARBA00023015"/>
    </source>
</evidence>
<evidence type="ECO:0000259" key="5">
    <source>
        <dbReference type="PROSITE" id="PS50977"/>
    </source>
</evidence>
<proteinExistence type="predicted"/>